<gene>
    <name evidence="1" type="ORF">XAT740_LOCUS38661</name>
</gene>
<evidence type="ECO:0000313" key="2">
    <source>
        <dbReference type="Proteomes" id="UP000663828"/>
    </source>
</evidence>
<comment type="caution">
    <text evidence="1">The sequence shown here is derived from an EMBL/GenBank/DDBJ whole genome shotgun (WGS) entry which is preliminary data.</text>
</comment>
<dbReference type="Gene3D" id="1.10.238.10">
    <property type="entry name" value="EF-hand"/>
    <property type="match status" value="1"/>
</dbReference>
<dbReference type="Proteomes" id="UP000663828">
    <property type="component" value="Unassembled WGS sequence"/>
</dbReference>
<dbReference type="AlphaFoldDB" id="A0A815S0V6"/>
<reference evidence="1" key="1">
    <citation type="submission" date="2021-02" db="EMBL/GenBank/DDBJ databases">
        <authorList>
            <person name="Nowell W R."/>
        </authorList>
    </citation>
    <scope>NUCLEOTIDE SEQUENCE</scope>
</reference>
<protein>
    <submittedName>
        <fullName evidence="1">Uncharacterized protein</fullName>
    </submittedName>
</protein>
<proteinExistence type="predicted"/>
<sequence>MASKNEIIKERLSTLASRTRLPEKEIRNIFEPIRDKYPSDGLSLKQLLELFYCLDDEEPLNVETLEDDYYRRLFYAIDHHHSDHDDLVIYADVKKALCIFFVKPLDNDIEIAEKNESDPFEGETMAVIHKVFDGKLHISEAEFIHLWIGNSELKEK</sequence>
<name>A0A815S0V6_ADIRI</name>
<accession>A0A815S0V6</accession>
<dbReference type="EMBL" id="CAJNOR010004201">
    <property type="protein sequence ID" value="CAF1483409.1"/>
    <property type="molecule type" value="Genomic_DNA"/>
</dbReference>
<keyword evidence="2" id="KW-1185">Reference proteome</keyword>
<evidence type="ECO:0000313" key="1">
    <source>
        <dbReference type="EMBL" id="CAF1483409.1"/>
    </source>
</evidence>
<organism evidence="1 2">
    <name type="scientific">Adineta ricciae</name>
    <name type="common">Rotifer</name>
    <dbReference type="NCBI Taxonomy" id="249248"/>
    <lineage>
        <taxon>Eukaryota</taxon>
        <taxon>Metazoa</taxon>
        <taxon>Spiralia</taxon>
        <taxon>Gnathifera</taxon>
        <taxon>Rotifera</taxon>
        <taxon>Eurotatoria</taxon>
        <taxon>Bdelloidea</taxon>
        <taxon>Adinetida</taxon>
        <taxon>Adinetidae</taxon>
        <taxon>Adineta</taxon>
    </lineage>
</organism>